<evidence type="ECO:0000313" key="2">
    <source>
        <dbReference type="EMBL" id="GFR48677.1"/>
    </source>
</evidence>
<dbReference type="GO" id="GO:0003824">
    <property type="term" value="F:catalytic activity"/>
    <property type="evidence" value="ECO:0007669"/>
    <property type="project" value="InterPro"/>
</dbReference>
<organism evidence="2 3">
    <name type="scientific">Astrephomene gubernaculifera</name>
    <dbReference type="NCBI Taxonomy" id="47775"/>
    <lineage>
        <taxon>Eukaryota</taxon>
        <taxon>Viridiplantae</taxon>
        <taxon>Chlorophyta</taxon>
        <taxon>core chlorophytes</taxon>
        <taxon>Chlorophyceae</taxon>
        <taxon>CS clade</taxon>
        <taxon>Chlamydomonadales</taxon>
        <taxon>Astrephomenaceae</taxon>
        <taxon>Astrephomene</taxon>
    </lineage>
</organism>
<name>A0AAD3DX05_9CHLO</name>
<accession>A0AAD3DX05</accession>
<feature type="non-terminal residue" evidence="2">
    <location>
        <position position="1"/>
    </location>
</feature>
<dbReference type="PANTHER" id="PTHR32154">
    <property type="entry name" value="PYRUVATE-FLAVODOXIN OXIDOREDUCTASE-RELATED"/>
    <property type="match status" value="1"/>
</dbReference>
<reference evidence="2 3" key="1">
    <citation type="journal article" date="2021" name="Sci. Rep.">
        <title>Genome sequencing of the multicellular alga Astrephomene provides insights into convergent evolution of germ-soma differentiation.</title>
        <authorList>
            <person name="Yamashita S."/>
            <person name="Yamamoto K."/>
            <person name="Matsuzaki R."/>
            <person name="Suzuki S."/>
            <person name="Yamaguchi H."/>
            <person name="Hirooka S."/>
            <person name="Minakuchi Y."/>
            <person name="Miyagishima S."/>
            <person name="Kawachi M."/>
            <person name="Toyoda A."/>
            <person name="Nozaki H."/>
        </authorList>
    </citation>
    <scope>NUCLEOTIDE SEQUENCE [LARGE SCALE GENOMIC DNA]</scope>
    <source>
        <strain evidence="2 3">NIES-4017</strain>
    </source>
</reference>
<dbReference type="InterPro" id="IPR029061">
    <property type="entry name" value="THDP-binding"/>
</dbReference>
<gene>
    <name evidence="2" type="ORF">Agub_g10632</name>
</gene>
<sequence length="348" mass="38139">WGGSAPSNPYTTNEEGFGPAWANSLFEDNAQFGLGIATGAAQRREALHHRVQEALASSVPMSEELLEALTGWFENYEDAEVANVAAKELVPLLEQEKDEHPAIKAIYAEHDMLHKPSTWIIGGDGWAYDIGFGGLDHVLASGENVNILVLDTEVYSNTGGQRSKATPMSAVTKFAAGGKERPKKDLGAIAMSYGDVYVASTSLHANYGQVVKAMSEAERYPGVSLVLCYSPCIMHGISSGMCSAIDESKMAVETGYWPLYRYNPSIKEDATHHRFQLDSKKIKGDLEELLKHENRFQILARKAPEVAEKLHHDLDEAVHARHDRYKSMAAGDYSAPGHVAPGRDEPRQ</sequence>
<dbReference type="EMBL" id="BMAR01000025">
    <property type="protein sequence ID" value="GFR48677.1"/>
    <property type="molecule type" value="Genomic_DNA"/>
</dbReference>
<dbReference type="Pfam" id="PF02775">
    <property type="entry name" value="TPP_enzyme_C"/>
    <property type="match status" value="1"/>
</dbReference>
<dbReference type="GO" id="GO:0030976">
    <property type="term" value="F:thiamine pyrophosphate binding"/>
    <property type="evidence" value="ECO:0007669"/>
    <property type="project" value="InterPro"/>
</dbReference>
<evidence type="ECO:0000259" key="1">
    <source>
        <dbReference type="Pfam" id="PF02775"/>
    </source>
</evidence>
<evidence type="ECO:0000313" key="3">
    <source>
        <dbReference type="Proteomes" id="UP001054857"/>
    </source>
</evidence>
<dbReference type="PANTHER" id="PTHR32154:SF0">
    <property type="entry name" value="PYRUVATE-FLAVODOXIN OXIDOREDUCTASE-RELATED"/>
    <property type="match status" value="1"/>
</dbReference>
<dbReference type="AlphaFoldDB" id="A0AAD3DX05"/>
<comment type="caution">
    <text evidence="2">The sequence shown here is derived from an EMBL/GenBank/DDBJ whole genome shotgun (WGS) entry which is preliminary data.</text>
</comment>
<proteinExistence type="predicted"/>
<protein>
    <recommendedName>
        <fullName evidence="1">Thiamine pyrophosphate enzyme TPP-binding domain-containing protein</fullName>
    </recommendedName>
</protein>
<dbReference type="InterPro" id="IPR050722">
    <property type="entry name" value="Pyruvate:ferred/Flavod_OxRd"/>
</dbReference>
<dbReference type="InterPro" id="IPR011766">
    <property type="entry name" value="TPP_enzyme_TPP-bd"/>
</dbReference>
<dbReference type="Gene3D" id="3.40.50.970">
    <property type="match status" value="1"/>
</dbReference>
<feature type="domain" description="Thiamine pyrophosphate enzyme TPP-binding" evidence="1">
    <location>
        <begin position="117"/>
        <end position="226"/>
    </location>
</feature>
<dbReference type="SUPFAM" id="SSF52518">
    <property type="entry name" value="Thiamin diphosphate-binding fold (THDP-binding)"/>
    <property type="match status" value="1"/>
</dbReference>
<dbReference type="Proteomes" id="UP001054857">
    <property type="component" value="Unassembled WGS sequence"/>
</dbReference>
<dbReference type="GO" id="GO:0006979">
    <property type="term" value="P:response to oxidative stress"/>
    <property type="evidence" value="ECO:0007669"/>
    <property type="project" value="TreeGrafter"/>
</dbReference>
<keyword evidence="3" id="KW-1185">Reference proteome</keyword>